<accession>A0A6M4IU99</accession>
<organism evidence="1 2">
    <name type="scientific">Gemmatimonas groenlandica</name>
    <dbReference type="NCBI Taxonomy" id="2732249"/>
    <lineage>
        <taxon>Bacteria</taxon>
        <taxon>Pseudomonadati</taxon>
        <taxon>Gemmatimonadota</taxon>
        <taxon>Gemmatimonadia</taxon>
        <taxon>Gemmatimonadales</taxon>
        <taxon>Gemmatimonadaceae</taxon>
        <taxon>Gemmatimonas</taxon>
    </lineage>
</organism>
<dbReference type="AlphaFoldDB" id="A0A6M4IU99"/>
<dbReference type="RefSeq" id="WP_171226763.1">
    <property type="nucleotide sequence ID" value="NZ_CP053085.1"/>
</dbReference>
<dbReference type="EMBL" id="CP053085">
    <property type="protein sequence ID" value="QJR37329.1"/>
    <property type="molecule type" value="Genomic_DNA"/>
</dbReference>
<dbReference type="SUPFAM" id="SSF53448">
    <property type="entry name" value="Nucleotide-diphospho-sugar transferases"/>
    <property type="match status" value="1"/>
</dbReference>
<dbReference type="KEGG" id="ggr:HKW67_18345"/>
<proteinExistence type="predicted"/>
<name>A0A6M4IU99_9BACT</name>
<evidence type="ECO:0000313" key="2">
    <source>
        <dbReference type="Proteomes" id="UP000500938"/>
    </source>
</evidence>
<evidence type="ECO:0008006" key="3">
    <source>
        <dbReference type="Google" id="ProtNLM"/>
    </source>
</evidence>
<dbReference type="Proteomes" id="UP000500938">
    <property type="component" value="Chromosome"/>
</dbReference>
<gene>
    <name evidence="1" type="ORF">HKW67_18345</name>
</gene>
<keyword evidence="2" id="KW-1185">Reference proteome</keyword>
<protein>
    <recommendedName>
        <fullName evidence="3">Glycosyltransferase 2-like domain-containing protein</fullName>
    </recommendedName>
</protein>
<sequence length="312" mass="32345">MTAPALSIVLAVSHDDALRDGSLAAALSAIAQSVAGVTGGLTHEVIVVAANAQGLPLPGALPSARLVTVAPGALTPVNWGLGLRAASGRVVAFTTSQMRVSITWAGALLEAINGGVDAGVIGAGGPVDLPAVASDADAATLVRFSAFLPGRWPRVMSAHDIPGDNAAYLRAHLVEHEDLLRDGFWEVEFHRRFARAGKQLLMVPAARATAQGVVDLRALRAQRFAHAVSFGSSRVDRHGQSAIRIVLAAPLVPLVLAARIARRARAAGVDHGRIRRALPAVVRLTIAWAAGEAVGAWRAAVGRGNQVTFAHE</sequence>
<evidence type="ECO:0000313" key="1">
    <source>
        <dbReference type="EMBL" id="QJR37329.1"/>
    </source>
</evidence>
<reference evidence="1 2" key="1">
    <citation type="submission" date="2020-05" db="EMBL/GenBank/DDBJ databases">
        <title>Complete genome sequence of Gemmatimonas greenlandica TET16.</title>
        <authorList>
            <person name="Zeng Y."/>
        </authorList>
    </citation>
    <scope>NUCLEOTIDE SEQUENCE [LARGE SCALE GENOMIC DNA]</scope>
    <source>
        <strain evidence="1 2">TET16</strain>
    </source>
</reference>
<dbReference type="InterPro" id="IPR029044">
    <property type="entry name" value="Nucleotide-diphossugar_trans"/>
</dbReference>